<evidence type="ECO:0000256" key="1">
    <source>
        <dbReference type="ARBA" id="ARBA00004305"/>
    </source>
</evidence>
<proteinExistence type="inferred from homology"/>
<dbReference type="PANTHER" id="PTHR22602:SF0">
    <property type="entry name" value="TRANSFERASE CAF17, MITOCHONDRIAL-RELATED"/>
    <property type="match status" value="1"/>
</dbReference>
<dbReference type="Gene3D" id="3.30.70.1400">
    <property type="entry name" value="Aminomethyltransferase beta-barrel domains"/>
    <property type="match status" value="1"/>
</dbReference>
<feature type="compositionally biased region" description="Polar residues" evidence="3">
    <location>
        <begin position="405"/>
        <end position="418"/>
    </location>
</feature>
<keyword evidence="5" id="KW-1185">Reference proteome</keyword>
<organism evidence="4 5">
    <name type="scientific">Lodderomyces beijingensis</name>
    <dbReference type="NCBI Taxonomy" id="1775926"/>
    <lineage>
        <taxon>Eukaryota</taxon>
        <taxon>Fungi</taxon>
        <taxon>Dikarya</taxon>
        <taxon>Ascomycota</taxon>
        <taxon>Saccharomycotina</taxon>
        <taxon>Pichiomycetes</taxon>
        <taxon>Debaryomycetaceae</taxon>
        <taxon>Candida/Lodderomyces clade</taxon>
        <taxon>Lodderomyces</taxon>
    </lineage>
</organism>
<evidence type="ECO:0000256" key="2">
    <source>
        <dbReference type="ARBA" id="ARBA00093447"/>
    </source>
</evidence>
<dbReference type="NCBIfam" id="TIGR03317">
    <property type="entry name" value="ygfZ_signature"/>
    <property type="match status" value="1"/>
</dbReference>
<accession>A0ABP0ZLD2</accession>
<dbReference type="SUPFAM" id="SSF103025">
    <property type="entry name" value="Folate-binding domain"/>
    <property type="match status" value="1"/>
</dbReference>
<dbReference type="Proteomes" id="UP001497383">
    <property type="component" value="Chromosome 3"/>
</dbReference>
<dbReference type="EMBL" id="OZ022407">
    <property type="protein sequence ID" value="CAK9438079.1"/>
    <property type="molecule type" value="Genomic_DNA"/>
</dbReference>
<dbReference type="InterPro" id="IPR045179">
    <property type="entry name" value="YgfZ/GcvT"/>
</dbReference>
<evidence type="ECO:0000313" key="5">
    <source>
        <dbReference type="Proteomes" id="UP001497383"/>
    </source>
</evidence>
<dbReference type="InterPro" id="IPR017703">
    <property type="entry name" value="YgfZ/GCV_T_CS"/>
</dbReference>
<name>A0ABP0ZLD2_9ASCO</name>
<reference evidence="4 5" key="1">
    <citation type="submission" date="2024-03" db="EMBL/GenBank/DDBJ databases">
        <authorList>
            <person name="Brejova B."/>
        </authorList>
    </citation>
    <scope>NUCLEOTIDE SEQUENCE [LARGE SCALE GENOMIC DNA]</scope>
    <source>
        <strain evidence="4 5">CBS 14171</strain>
    </source>
</reference>
<dbReference type="Gene3D" id="2.40.30.160">
    <property type="match status" value="1"/>
</dbReference>
<feature type="region of interest" description="Disordered" evidence="3">
    <location>
        <begin position="390"/>
        <end position="425"/>
    </location>
</feature>
<evidence type="ECO:0000313" key="4">
    <source>
        <dbReference type="EMBL" id="CAK9438079.1"/>
    </source>
</evidence>
<protein>
    <recommendedName>
        <fullName evidence="6">Transferase caf17, mitochondrial</fullName>
    </recommendedName>
</protein>
<gene>
    <name evidence="4" type="ORF">LODBEIA_P24060</name>
</gene>
<dbReference type="GeneID" id="92207602"/>
<evidence type="ECO:0000256" key="3">
    <source>
        <dbReference type="SAM" id="MobiDB-lite"/>
    </source>
</evidence>
<comment type="subcellular location">
    <subcellularLocation>
        <location evidence="1">Mitochondrion matrix</location>
    </subcellularLocation>
</comment>
<feature type="compositionally biased region" description="Basic and acidic residues" evidence="3">
    <location>
        <begin position="393"/>
        <end position="404"/>
    </location>
</feature>
<dbReference type="RefSeq" id="XP_066829344.1">
    <property type="nucleotide sequence ID" value="XM_066972402.1"/>
</dbReference>
<dbReference type="PANTHER" id="PTHR22602">
    <property type="entry name" value="TRANSFERASE CAF17, MITOCHONDRIAL-RELATED"/>
    <property type="match status" value="1"/>
</dbReference>
<comment type="similarity">
    <text evidence="2">Belongs to the GcvT family. CAF17/IBA57 subfamily.</text>
</comment>
<sequence length="483" mass="54946">MAFPTSGLARLSKSLIQVRGIDATKFLNGLLTSRLLPNIIKKKQHTISEAESRHANLAEIIDTRSNYGLMHEDIYDPDFNIGIGRDGINSMILNSKGRVVTDLFLYTLPFDNYKDCWSELMQTPGYLIEVDQANSRSVLTMLKMHKLSAKVKFQEDQGLHSYYYYDDSQEFLEWMEDVQSEYFSSADPVNALQSANSFIRKEVIFNTKYAGNILGFAFDNRIPSFGFKFVTNRKVTEDVTSEKEKEEKDILIHELFSSNFKFPVAKVAESAVEERRFVNGLFETHDARDDAKLLPFECNLDYTNGLSLDKGCYVGQELTIRTYNNKTTRKRVFPVEFFRLTPEFVAEAKSYAGGESTQALPQVELIAPEDVPIESLEESEVWPLFEGEEQGEVMDKGKSGEETTRIQSNNPFASSMKSRSPRARVRRNGVGKTLARNGNLGFCTLPISSVEKFPFFKLKFTPQEGEKEVEIGVKAVIPDWWPE</sequence>
<evidence type="ECO:0008006" key="6">
    <source>
        <dbReference type="Google" id="ProtNLM"/>
    </source>
</evidence>